<feature type="non-terminal residue" evidence="2">
    <location>
        <position position="335"/>
    </location>
</feature>
<comment type="caution">
    <text evidence="2">The sequence shown here is derived from an EMBL/GenBank/DDBJ whole genome shotgun (WGS) entry which is preliminary data.</text>
</comment>
<evidence type="ECO:0000313" key="3">
    <source>
        <dbReference type="Proteomes" id="UP000265520"/>
    </source>
</evidence>
<dbReference type="Pfam" id="PF22936">
    <property type="entry name" value="Pol_BBD"/>
    <property type="match status" value="1"/>
</dbReference>
<reference evidence="2 3" key="1">
    <citation type="journal article" date="2018" name="Front. Plant Sci.">
        <title>Red Clover (Trifolium pratense) and Zigzag Clover (T. medium) - A Picture of Genomic Similarities and Differences.</title>
        <authorList>
            <person name="Dluhosova J."/>
            <person name="Istvanek J."/>
            <person name="Nedelnik J."/>
            <person name="Repkova J."/>
        </authorList>
    </citation>
    <scope>NUCLEOTIDE SEQUENCE [LARGE SCALE GENOMIC DNA]</scope>
    <source>
        <strain evidence="3">cv. 10/8</strain>
        <tissue evidence="2">Leaf</tissue>
    </source>
</reference>
<organism evidence="2 3">
    <name type="scientific">Trifolium medium</name>
    <dbReference type="NCBI Taxonomy" id="97028"/>
    <lineage>
        <taxon>Eukaryota</taxon>
        <taxon>Viridiplantae</taxon>
        <taxon>Streptophyta</taxon>
        <taxon>Embryophyta</taxon>
        <taxon>Tracheophyta</taxon>
        <taxon>Spermatophyta</taxon>
        <taxon>Magnoliopsida</taxon>
        <taxon>eudicotyledons</taxon>
        <taxon>Gunneridae</taxon>
        <taxon>Pentapetalae</taxon>
        <taxon>rosids</taxon>
        <taxon>fabids</taxon>
        <taxon>Fabales</taxon>
        <taxon>Fabaceae</taxon>
        <taxon>Papilionoideae</taxon>
        <taxon>50 kb inversion clade</taxon>
        <taxon>NPAAA clade</taxon>
        <taxon>Hologalegina</taxon>
        <taxon>IRL clade</taxon>
        <taxon>Trifolieae</taxon>
        <taxon>Trifolium</taxon>
    </lineage>
</organism>
<evidence type="ECO:0000313" key="2">
    <source>
        <dbReference type="EMBL" id="MCH89497.1"/>
    </source>
</evidence>
<dbReference type="InterPro" id="IPR054722">
    <property type="entry name" value="PolX-like_BBD"/>
</dbReference>
<dbReference type="PANTHER" id="PTHR47592">
    <property type="entry name" value="PBF68 PROTEIN"/>
    <property type="match status" value="1"/>
</dbReference>
<dbReference type="EMBL" id="LXQA010016270">
    <property type="protein sequence ID" value="MCH89497.1"/>
    <property type="molecule type" value="Genomic_DNA"/>
</dbReference>
<dbReference type="Pfam" id="PF14223">
    <property type="entry name" value="Retrotran_gag_2"/>
    <property type="match status" value="1"/>
</dbReference>
<proteinExistence type="predicted"/>
<protein>
    <submittedName>
        <fullName evidence="2">Pol polyprotein</fullName>
    </submittedName>
</protein>
<sequence>MFFYLILKKVVNVLNEDMPIVPAFVGANSGTNQTLTINGESSEKSDAAVGKQKETDFAAQIKAQELQLKKEQQLWLDNDYLCKGYIINGLCDELYDYYCSYKTAKEVWEALKKKYDTEEAGVKKYAVSRYLKYQMVDESWKEFKNQLRHKTKEFSIESLITRLRIEEESRRQDQKEDEKTFMVSSNKKKFGHYAKKCRLIIKVVGAPNAQANQVEEPYVAMITEINMVGGTDGWWIDTGATRHVCYERVMFKTYTSAENKKVQMGNAHTSEVAGIGDVELKFTSGKTLILKDVMHVPDMRKNLVSGFLLNKAGFNQVIEANLYTITKNGIFIGKG</sequence>
<evidence type="ECO:0000259" key="1">
    <source>
        <dbReference type="Pfam" id="PF22936"/>
    </source>
</evidence>
<feature type="domain" description="Retrovirus-related Pol polyprotein from transposon TNT 1-94-like beta-barrel" evidence="1">
    <location>
        <begin position="234"/>
        <end position="314"/>
    </location>
</feature>
<dbReference type="PANTHER" id="PTHR47592:SF27">
    <property type="entry name" value="OS08G0421700 PROTEIN"/>
    <property type="match status" value="1"/>
</dbReference>
<accession>A0A392MPV3</accession>
<gene>
    <name evidence="2" type="ORF">A2U01_0010393</name>
</gene>
<name>A0A392MPV3_9FABA</name>
<dbReference type="Proteomes" id="UP000265520">
    <property type="component" value="Unassembled WGS sequence"/>
</dbReference>
<keyword evidence="3" id="KW-1185">Reference proteome</keyword>
<dbReference type="AlphaFoldDB" id="A0A392MPV3"/>